<dbReference type="PANTHER" id="PTHR34299:SF1">
    <property type="entry name" value="DIACYLGLYCEROL KINASE"/>
    <property type="match status" value="1"/>
</dbReference>
<organism evidence="20 21">
    <name type="scientific">Candidatus Sherwoodlollariibacterium unditelluris</name>
    <dbReference type="NCBI Taxonomy" id="1974757"/>
    <lineage>
        <taxon>Bacteria</taxon>
        <taxon>Pseudomonadati</taxon>
        <taxon>Candidatus Omnitrophota</taxon>
        <taxon>Candidatus Sherwoodlollariibacterium</taxon>
    </lineage>
</organism>
<keyword evidence="6 19" id="KW-0812">Transmembrane</keyword>
<evidence type="ECO:0000256" key="18">
    <source>
        <dbReference type="PIRSR" id="PIRSR600829-4"/>
    </source>
</evidence>
<evidence type="ECO:0000256" key="11">
    <source>
        <dbReference type="ARBA" id="ARBA00023098"/>
    </source>
</evidence>
<feature type="transmembrane region" description="Helical" evidence="19">
    <location>
        <begin position="103"/>
        <end position="123"/>
    </location>
</feature>
<keyword evidence="7 17" id="KW-0547">Nucleotide-binding</keyword>
<feature type="active site" description="Proton acceptor" evidence="15">
    <location>
        <position position="75"/>
    </location>
</feature>
<protein>
    <recommendedName>
        <fullName evidence="22">Diacylglycerol kinase</fullName>
    </recommendedName>
</protein>
<feature type="transmembrane region" description="Helical" evidence="19">
    <location>
        <begin position="61"/>
        <end position="83"/>
    </location>
</feature>
<evidence type="ECO:0000256" key="2">
    <source>
        <dbReference type="ARBA" id="ARBA00005967"/>
    </source>
</evidence>
<evidence type="ECO:0000256" key="8">
    <source>
        <dbReference type="ARBA" id="ARBA00022777"/>
    </source>
</evidence>
<accession>A0A2G9YI18</accession>
<keyword evidence="4" id="KW-0444">Lipid biosynthesis</keyword>
<keyword evidence="8" id="KW-0418">Kinase</keyword>
<keyword evidence="10 19" id="KW-1133">Transmembrane helix</keyword>
<evidence type="ECO:0000313" key="20">
    <source>
        <dbReference type="EMBL" id="PIP18909.1"/>
    </source>
</evidence>
<dbReference type="PANTHER" id="PTHR34299">
    <property type="entry name" value="DIACYLGLYCEROL KINASE"/>
    <property type="match status" value="1"/>
</dbReference>
<dbReference type="GO" id="GO:0005524">
    <property type="term" value="F:ATP binding"/>
    <property type="evidence" value="ECO:0007669"/>
    <property type="project" value="UniProtKB-KW"/>
</dbReference>
<comment type="similarity">
    <text evidence="2">Belongs to the bacterial diacylglycerol kinase family.</text>
</comment>
<gene>
    <name evidence="20" type="ORF">COX41_05770</name>
</gene>
<keyword evidence="3" id="KW-1003">Cell membrane</keyword>
<dbReference type="GO" id="GO:0016301">
    <property type="term" value="F:kinase activity"/>
    <property type="evidence" value="ECO:0007669"/>
    <property type="project" value="UniProtKB-KW"/>
</dbReference>
<sequence length="129" mass="14810">MAKNNIFREIFKGRHFIDSLKLARKGIVYLFLYHRNMRLIFLLGIVAFLLGLYFQVKGIELAALCITITLVFMAEIFNSAIELMMDIYSGEKYHTKVRLIKDIAAGVVVLTCLNAAAVGYILFIRRIFK</sequence>
<evidence type="ECO:0000256" key="13">
    <source>
        <dbReference type="ARBA" id="ARBA00023209"/>
    </source>
</evidence>
<evidence type="ECO:0000256" key="9">
    <source>
        <dbReference type="ARBA" id="ARBA00022840"/>
    </source>
</evidence>
<evidence type="ECO:0000256" key="14">
    <source>
        <dbReference type="ARBA" id="ARBA00023264"/>
    </source>
</evidence>
<evidence type="ECO:0000256" key="10">
    <source>
        <dbReference type="ARBA" id="ARBA00022989"/>
    </source>
</evidence>
<evidence type="ECO:0008006" key="22">
    <source>
        <dbReference type="Google" id="ProtNLM"/>
    </source>
</evidence>
<feature type="transmembrane region" description="Helical" evidence="19">
    <location>
        <begin position="37"/>
        <end position="54"/>
    </location>
</feature>
<dbReference type="GO" id="GO:0008654">
    <property type="term" value="P:phospholipid biosynthetic process"/>
    <property type="evidence" value="ECO:0007669"/>
    <property type="project" value="UniProtKB-KW"/>
</dbReference>
<keyword evidence="18" id="KW-0460">Magnesium</keyword>
<keyword evidence="13" id="KW-0594">Phospholipid biosynthesis</keyword>
<feature type="binding site" evidence="16">
    <location>
        <position position="75"/>
    </location>
    <ligand>
        <name>substrate</name>
    </ligand>
</feature>
<keyword evidence="9 17" id="KW-0067">ATP-binding</keyword>
<evidence type="ECO:0000256" key="3">
    <source>
        <dbReference type="ARBA" id="ARBA00022475"/>
    </source>
</evidence>
<comment type="caution">
    <text evidence="20">The sequence shown here is derived from an EMBL/GenBank/DDBJ whole genome shotgun (WGS) entry which is preliminary data.</text>
</comment>
<dbReference type="Pfam" id="PF01219">
    <property type="entry name" value="DAGK_prokar"/>
    <property type="match status" value="1"/>
</dbReference>
<keyword evidence="11" id="KW-0443">Lipid metabolism</keyword>
<dbReference type="EMBL" id="PCRK01000148">
    <property type="protein sequence ID" value="PIP18909.1"/>
    <property type="molecule type" value="Genomic_DNA"/>
</dbReference>
<evidence type="ECO:0000256" key="1">
    <source>
        <dbReference type="ARBA" id="ARBA00004651"/>
    </source>
</evidence>
<keyword evidence="5" id="KW-0808">Transferase</keyword>
<keyword evidence="14" id="KW-1208">Phospholipid metabolism</keyword>
<dbReference type="GO" id="GO:0046872">
    <property type="term" value="F:metal ion binding"/>
    <property type="evidence" value="ECO:0007669"/>
    <property type="project" value="UniProtKB-KW"/>
</dbReference>
<keyword evidence="18" id="KW-0479">Metal-binding</keyword>
<dbReference type="Proteomes" id="UP000231292">
    <property type="component" value="Unassembled WGS sequence"/>
</dbReference>
<dbReference type="AlphaFoldDB" id="A0A2G9YI18"/>
<dbReference type="InterPro" id="IPR033717">
    <property type="entry name" value="UDPK"/>
</dbReference>
<evidence type="ECO:0000256" key="4">
    <source>
        <dbReference type="ARBA" id="ARBA00022516"/>
    </source>
</evidence>
<evidence type="ECO:0000256" key="19">
    <source>
        <dbReference type="SAM" id="Phobius"/>
    </source>
</evidence>
<evidence type="ECO:0000313" key="21">
    <source>
        <dbReference type="Proteomes" id="UP000231292"/>
    </source>
</evidence>
<evidence type="ECO:0000256" key="15">
    <source>
        <dbReference type="PIRSR" id="PIRSR600829-1"/>
    </source>
</evidence>
<proteinExistence type="inferred from homology"/>
<dbReference type="GO" id="GO:0005886">
    <property type="term" value="C:plasma membrane"/>
    <property type="evidence" value="ECO:0007669"/>
    <property type="project" value="UniProtKB-SubCell"/>
</dbReference>
<evidence type="ECO:0000256" key="12">
    <source>
        <dbReference type="ARBA" id="ARBA00023136"/>
    </source>
</evidence>
<evidence type="ECO:0000256" key="17">
    <source>
        <dbReference type="PIRSR" id="PIRSR600829-3"/>
    </source>
</evidence>
<reference evidence="20 21" key="1">
    <citation type="submission" date="2017-09" db="EMBL/GenBank/DDBJ databases">
        <title>Depth-based differentiation of microbial function through sediment-hosted aquifers and enrichment of novel symbionts in the deep terrestrial subsurface.</title>
        <authorList>
            <person name="Probst A.J."/>
            <person name="Ladd B."/>
            <person name="Jarett J.K."/>
            <person name="Geller-Mcgrath D.E."/>
            <person name="Sieber C.M."/>
            <person name="Emerson J.B."/>
            <person name="Anantharaman K."/>
            <person name="Thomas B.C."/>
            <person name="Malmstrom R."/>
            <person name="Stieglmeier M."/>
            <person name="Klingl A."/>
            <person name="Woyke T."/>
            <person name="Ryan C.M."/>
            <person name="Banfield J.F."/>
        </authorList>
    </citation>
    <scope>NUCLEOTIDE SEQUENCE [LARGE SCALE GENOMIC DNA]</scope>
    <source>
        <strain evidence="20">CG23_combo_of_CG06-09_8_20_14_all_41_10</strain>
    </source>
</reference>
<feature type="binding site" evidence="17">
    <location>
        <position position="82"/>
    </location>
    <ligand>
        <name>ATP</name>
        <dbReference type="ChEBI" id="CHEBI:30616"/>
    </ligand>
</feature>
<dbReference type="Gene3D" id="1.10.287.3610">
    <property type="match status" value="1"/>
</dbReference>
<feature type="binding site" evidence="18">
    <location>
        <position position="82"/>
    </location>
    <ligand>
        <name>a divalent metal cation</name>
        <dbReference type="ChEBI" id="CHEBI:60240"/>
    </ligand>
</feature>
<keyword evidence="12 19" id="KW-0472">Membrane</keyword>
<comment type="cofactor">
    <cofactor evidence="18">
        <name>Mg(2+)</name>
        <dbReference type="ChEBI" id="CHEBI:18420"/>
    </cofactor>
    <text evidence="18">Mn(2+), Zn(2+), Cd(2+) and Co(2+) support activity to lesser extents.</text>
</comment>
<comment type="subcellular location">
    <subcellularLocation>
        <location evidence="1">Cell membrane</location>
        <topology evidence="1">Multi-pass membrane protein</topology>
    </subcellularLocation>
</comment>
<evidence type="ECO:0000256" key="6">
    <source>
        <dbReference type="ARBA" id="ARBA00022692"/>
    </source>
</evidence>
<dbReference type="CDD" id="cd14265">
    <property type="entry name" value="UDPK_IM_like"/>
    <property type="match status" value="1"/>
</dbReference>
<dbReference type="InterPro" id="IPR036945">
    <property type="entry name" value="DAGK_sf"/>
</dbReference>
<evidence type="ECO:0000256" key="5">
    <source>
        <dbReference type="ARBA" id="ARBA00022679"/>
    </source>
</evidence>
<dbReference type="InterPro" id="IPR000829">
    <property type="entry name" value="DAGK"/>
</dbReference>
<name>A0A2G9YI18_9BACT</name>
<evidence type="ECO:0000256" key="16">
    <source>
        <dbReference type="PIRSR" id="PIRSR600829-2"/>
    </source>
</evidence>
<feature type="binding site" evidence="17">
    <location>
        <begin position="101"/>
        <end position="102"/>
    </location>
    <ligand>
        <name>ATP</name>
        <dbReference type="ChEBI" id="CHEBI:30616"/>
    </ligand>
</feature>
<evidence type="ECO:0000256" key="7">
    <source>
        <dbReference type="ARBA" id="ARBA00022741"/>
    </source>
</evidence>